<evidence type="ECO:0000256" key="3">
    <source>
        <dbReference type="ARBA" id="ARBA00022989"/>
    </source>
</evidence>
<feature type="transmembrane region" description="Helical" evidence="6">
    <location>
        <begin position="93"/>
        <end position="114"/>
    </location>
</feature>
<feature type="transmembrane region" description="Helical" evidence="6">
    <location>
        <begin position="235"/>
        <end position="260"/>
    </location>
</feature>
<dbReference type="PANTHER" id="PTHR34292:SF2">
    <property type="entry name" value="OUTER SPORE WALL PROTEIN LDS1"/>
    <property type="match status" value="1"/>
</dbReference>
<organism evidence="7 8">
    <name type="scientific">Microbotryum intermedium</name>
    <dbReference type="NCBI Taxonomy" id="269621"/>
    <lineage>
        <taxon>Eukaryota</taxon>
        <taxon>Fungi</taxon>
        <taxon>Dikarya</taxon>
        <taxon>Basidiomycota</taxon>
        <taxon>Pucciniomycotina</taxon>
        <taxon>Microbotryomycetes</taxon>
        <taxon>Microbotryales</taxon>
        <taxon>Microbotryaceae</taxon>
        <taxon>Microbotryum</taxon>
    </lineage>
</organism>
<sequence>MSERKQTRSQRAAAQAKADVQSVGKLGADAAKSGAYLYPIYGLFYFLRNPKLFNSVKGPLYRGVVWSIGITVAMFIVTYLPQVAVLSVVSGPLAVPIVLAESHAITTVVLKSFLLAGATDKLFDAVLVNKGLSSLVERGREVKSTRGGGAVLGKSLLKPISSKISTEGLVRYVLTLPLNFVPAVGTIFFLFFNGRSSGPAALNRYFQLKGFDKQEKEAFVDQHHPGLTSLGAAQLALGFVPVAGTLFTFSNAVGAALYAADLEKKSSEGGEAGGKDTQQVDLGDHDEL</sequence>
<evidence type="ECO:0000256" key="4">
    <source>
        <dbReference type="ARBA" id="ARBA00023136"/>
    </source>
</evidence>
<accession>A0A238FFZ3</accession>
<keyword evidence="4 6" id="KW-0472">Membrane</keyword>
<evidence type="ECO:0000313" key="7">
    <source>
        <dbReference type="EMBL" id="SCV69956.1"/>
    </source>
</evidence>
<feature type="region of interest" description="Disordered" evidence="5">
    <location>
        <begin position="265"/>
        <end position="288"/>
    </location>
</feature>
<feature type="transmembrane region" description="Helical" evidence="6">
    <location>
        <begin position="169"/>
        <end position="192"/>
    </location>
</feature>
<dbReference type="STRING" id="269621.A0A238FFZ3"/>
<gene>
    <name evidence="7" type="ORF">BQ2448_1350</name>
</gene>
<keyword evidence="8" id="KW-1185">Reference proteome</keyword>
<dbReference type="AlphaFoldDB" id="A0A238FFZ3"/>
<protein>
    <submittedName>
        <fullName evidence="7">BQ2448_1350 protein</fullName>
    </submittedName>
</protein>
<evidence type="ECO:0000256" key="6">
    <source>
        <dbReference type="SAM" id="Phobius"/>
    </source>
</evidence>
<keyword evidence="3 6" id="KW-1133">Transmembrane helix</keyword>
<dbReference type="PANTHER" id="PTHR34292">
    <property type="entry name" value="OUTER SPORE WALL PROTEIN LDS1"/>
    <property type="match status" value="1"/>
</dbReference>
<dbReference type="OrthoDB" id="2107885at2759"/>
<comment type="subcellular location">
    <subcellularLocation>
        <location evidence="1">Membrane</location>
        <topology evidence="1">Multi-pass membrane protein</topology>
    </subcellularLocation>
</comment>
<dbReference type="Pfam" id="PF07264">
    <property type="entry name" value="EI24"/>
    <property type="match status" value="1"/>
</dbReference>
<evidence type="ECO:0000256" key="5">
    <source>
        <dbReference type="SAM" id="MobiDB-lite"/>
    </source>
</evidence>
<name>A0A238FFZ3_9BASI</name>
<keyword evidence="2 6" id="KW-0812">Transmembrane</keyword>
<dbReference type="Proteomes" id="UP000198372">
    <property type="component" value="Unassembled WGS sequence"/>
</dbReference>
<dbReference type="InterPro" id="IPR059112">
    <property type="entry name" value="CysZ/EI24"/>
</dbReference>
<proteinExistence type="predicted"/>
<feature type="transmembrane region" description="Helical" evidence="6">
    <location>
        <begin position="60"/>
        <end position="81"/>
    </location>
</feature>
<reference evidence="8" key="1">
    <citation type="submission" date="2016-09" db="EMBL/GenBank/DDBJ databases">
        <authorList>
            <person name="Jeantristanb JTB J.-T."/>
            <person name="Ricardo R."/>
        </authorList>
    </citation>
    <scope>NUCLEOTIDE SEQUENCE [LARGE SCALE GENOMIC DNA]</scope>
</reference>
<dbReference type="EMBL" id="FMSP01000005">
    <property type="protein sequence ID" value="SCV69956.1"/>
    <property type="molecule type" value="Genomic_DNA"/>
</dbReference>
<dbReference type="InterPro" id="IPR052786">
    <property type="entry name" value="Spore_wall_assembly"/>
</dbReference>
<evidence type="ECO:0000256" key="1">
    <source>
        <dbReference type="ARBA" id="ARBA00004141"/>
    </source>
</evidence>
<evidence type="ECO:0000256" key="2">
    <source>
        <dbReference type="ARBA" id="ARBA00022692"/>
    </source>
</evidence>
<evidence type="ECO:0000313" key="8">
    <source>
        <dbReference type="Proteomes" id="UP000198372"/>
    </source>
</evidence>